<dbReference type="SMART" id="SM00862">
    <property type="entry name" value="Trans_reg_C"/>
    <property type="match status" value="1"/>
</dbReference>
<comment type="similarity">
    <text evidence="1">Belongs to the AfsR/DnrI/RedD regulatory family.</text>
</comment>
<name>A0A344L105_9PSEU</name>
<evidence type="ECO:0000313" key="7">
    <source>
        <dbReference type="EMBL" id="AXB41729.1"/>
    </source>
</evidence>
<dbReference type="EMBL" id="CP015163">
    <property type="protein sequence ID" value="AXB41729.1"/>
    <property type="molecule type" value="Genomic_DNA"/>
</dbReference>
<feature type="domain" description="OmpR/PhoB-type" evidence="6">
    <location>
        <begin position="1"/>
        <end position="90"/>
    </location>
</feature>
<dbReference type="InterPro" id="IPR001867">
    <property type="entry name" value="OmpR/PhoB-type_DNA-bd"/>
</dbReference>
<reference evidence="7 8" key="1">
    <citation type="submission" date="2016-04" db="EMBL/GenBank/DDBJ databases">
        <title>Complete genome sequence and analysis of deep-sea sediment isolate, Amycolatopsis sp. WP1.</title>
        <authorList>
            <person name="Wang H."/>
            <person name="Chen S."/>
            <person name="Wu Q."/>
        </authorList>
    </citation>
    <scope>NUCLEOTIDE SEQUENCE [LARGE SCALE GENOMIC DNA]</scope>
    <source>
        <strain evidence="7 8">WP1</strain>
    </source>
</reference>
<dbReference type="RefSeq" id="WP_162788304.1">
    <property type="nucleotide sequence ID" value="NZ_CP015163.1"/>
</dbReference>
<keyword evidence="8" id="KW-1185">Reference proteome</keyword>
<dbReference type="InterPro" id="IPR027417">
    <property type="entry name" value="P-loop_NTPase"/>
</dbReference>
<organism evidence="7 8">
    <name type="scientific">Amycolatopsis albispora</name>
    <dbReference type="NCBI Taxonomy" id="1804986"/>
    <lineage>
        <taxon>Bacteria</taxon>
        <taxon>Bacillati</taxon>
        <taxon>Actinomycetota</taxon>
        <taxon>Actinomycetes</taxon>
        <taxon>Pseudonocardiales</taxon>
        <taxon>Pseudonocardiaceae</taxon>
        <taxon>Amycolatopsis</taxon>
    </lineage>
</organism>
<dbReference type="InterPro" id="IPR036388">
    <property type="entry name" value="WH-like_DNA-bd_sf"/>
</dbReference>
<evidence type="ECO:0000256" key="3">
    <source>
        <dbReference type="ARBA" id="ARBA00023125"/>
    </source>
</evidence>
<dbReference type="GO" id="GO:0006355">
    <property type="term" value="P:regulation of DNA-templated transcription"/>
    <property type="evidence" value="ECO:0007669"/>
    <property type="project" value="InterPro"/>
</dbReference>
<dbReference type="Pfam" id="PF03704">
    <property type="entry name" value="BTAD"/>
    <property type="match status" value="1"/>
</dbReference>
<protein>
    <recommendedName>
        <fullName evidence="6">OmpR/PhoB-type domain-containing protein</fullName>
    </recommendedName>
</protein>
<dbReference type="PANTHER" id="PTHR35807">
    <property type="entry name" value="TRANSCRIPTIONAL REGULATOR REDD-RELATED"/>
    <property type="match status" value="1"/>
</dbReference>
<evidence type="ECO:0000256" key="4">
    <source>
        <dbReference type="ARBA" id="ARBA00023163"/>
    </source>
</evidence>
<evidence type="ECO:0000259" key="6">
    <source>
        <dbReference type="PROSITE" id="PS51755"/>
    </source>
</evidence>
<gene>
    <name evidence="7" type="ORF">A4R43_03675</name>
</gene>
<dbReference type="Proteomes" id="UP000250434">
    <property type="component" value="Chromosome"/>
</dbReference>
<dbReference type="PANTHER" id="PTHR35807:SF1">
    <property type="entry name" value="TRANSCRIPTIONAL REGULATOR REDD"/>
    <property type="match status" value="1"/>
</dbReference>
<accession>A0A344L105</accession>
<keyword evidence="4" id="KW-0804">Transcription</keyword>
<dbReference type="SUPFAM" id="SSF52540">
    <property type="entry name" value="P-loop containing nucleoside triphosphate hydrolases"/>
    <property type="match status" value="1"/>
</dbReference>
<dbReference type="InterPro" id="IPR011990">
    <property type="entry name" value="TPR-like_helical_dom_sf"/>
</dbReference>
<dbReference type="GO" id="GO:0043531">
    <property type="term" value="F:ADP binding"/>
    <property type="evidence" value="ECO:0007669"/>
    <property type="project" value="InterPro"/>
</dbReference>
<dbReference type="Gene3D" id="1.10.10.10">
    <property type="entry name" value="Winged helix-like DNA-binding domain superfamily/Winged helix DNA-binding domain"/>
    <property type="match status" value="1"/>
</dbReference>
<dbReference type="KEGG" id="aab:A4R43_03675"/>
<feature type="DNA-binding region" description="OmpR/PhoB-type" evidence="5">
    <location>
        <begin position="1"/>
        <end position="90"/>
    </location>
</feature>
<dbReference type="CDD" id="cd15831">
    <property type="entry name" value="BTAD"/>
    <property type="match status" value="1"/>
</dbReference>
<dbReference type="InterPro" id="IPR016032">
    <property type="entry name" value="Sig_transdc_resp-reg_C-effctor"/>
</dbReference>
<dbReference type="PROSITE" id="PS51755">
    <property type="entry name" value="OMPR_PHOB"/>
    <property type="match status" value="1"/>
</dbReference>
<dbReference type="PRINTS" id="PR00364">
    <property type="entry name" value="DISEASERSIST"/>
</dbReference>
<dbReference type="InterPro" id="IPR003593">
    <property type="entry name" value="AAA+_ATPase"/>
</dbReference>
<sequence length="486" mass="52652">MEFRVLGPVEVRLGGRTEVLSGRLRRTLLGILLARRGRPVPVDVLIDALWGERPDPRAPKKLQLHIHRLRAVLDEPERLSFGPAGYRLRVRPGEVDADRFEALARAGIAVARREPQRAVESLRAALVLWYGTAFGDADVPVLADWARRLTDLRLTAIEALYQAELDCGLHEAVIGELTGLARAHPLRERLHELLVTALHRAGRRAEALEAYRHARQVFQAELGLEPGPVLRDLQRRVLIEPAPVARAVPAQLPAGIGAVTGRHAELGELDGLLAEDAPSALSVVTGTPGVGKTALAVCWAQRVRDRFPDGQLYVDLRGYEDKPVAPTDALAGFLRALGVDRSAIPDDLDERAAAFRTLVDRRRMLVLLDNAGTAEQVRPLLPGGPACRTLVTSRDALAGLVVRYGAHRIRLGALSGPDAAGLLRELLGEHAEAVGTTDLAELCAGLPLALRVMAELVRPDSPPDRGDAIRRTLAAVTTPPRSVRPA</sequence>
<dbReference type="SMART" id="SM00382">
    <property type="entry name" value="AAA"/>
    <property type="match status" value="1"/>
</dbReference>
<dbReference type="InterPro" id="IPR051677">
    <property type="entry name" value="AfsR-DnrI-RedD_regulator"/>
</dbReference>
<evidence type="ECO:0000256" key="2">
    <source>
        <dbReference type="ARBA" id="ARBA00023015"/>
    </source>
</evidence>
<dbReference type="SUPFAM" id="SSF46894">
    <property type="entry name" value="C-terminal effector domain of the bipartite response regulators"/>
    <property type="match status" value="1"/>
</dbReference>
<evidence type="ECO:0000313" key="8">
    <source>
        <dbReference type="Proteomes" id="UP000250434"/>
    </source>
</evidence>
<dbReference type="AlphaFoldDB" id="A0A344L105"/>
<keyword evidence="2" id="KW-0805">Transcription regulation</keyword>
<keyword evidence="3 5" id="KW-0238">DNA-binding</keyword>
<dbReference type="GO" id="GO:0000160">
    <property type="term" value="P:phosphorelay signal transduction system"/>
    <property type="evidence" value="ECO:0007669"/>
    <property type="project" value="InterPro"/>
</dbReference>
<dbReference type="InterPro" id="IPR005158">
    <property type="entry name" value="BTAD"/>
</dbReference>
<dbReference type="SUPFAM" id="SSF48452">
    <property type="entry name" value="TPR-like"/>
    <property type="match status" value="1"/>
</dbReference>
<dbReference type="Pfam" id="PF00486">
    <property type="entry name" value="Trans_reg_C"/>
    <property type="match status" value="1"/>
</dbReference>
<dbReference type="SMART" id="SM01043">
    <property type="entry name" value="BTAD"/>
    <property type="match status" value="1"/>
</dbReference>
<evidence type="ECO:0000256" key="1">
    <source>
        <dbReference type="ARBA" id="ARBA00005820"/>
    </source>
</evidence>
<proteinExistence type="inferred from homology"/>
<evidence type="ECO:0000256" key="5">
    <source>
        <dbReference type="PROSITE-ProRule" id="PRU01091"/>
    </source>
</evidence>
<dbReference type="Gene3D" id="1.25.40.10">
    <property type="entry name" value="Tetratricopeptide repeat domain"/>
    <property type="match status" value="1"/>
</dbReference>
<dbReference type="GO" id="GO:0003677">
    <property type="term" value="F:DNA binding"/>
    <property type="evidence" value="ECO:0007669"/>
    <property type="project" value="UniProtKB-UniRule"/>
</dbReference>